<keyword evidence="2" id="KW-0472">Membrane</keyword>
<dbReference type="AlphaFoldDB" id="A0A1J4J615"/>
<feature type="transmembrane region" description="Helical" evidence="2">
    <location>
        <begin position="226"/>
        <end position="245"/>
    </location>
</feature>
<dbReference type="PANTHER" id="PTHR47808">
    <property type="entry name" value="INNER NUCLEAR MEMBRANE PROTEIN HEH2-RELATED"/>
    <property type="match status" value="1"/>
</dbReference>
<dbReference type="GO" id="GO:0003682">
    <property type="term" value="F:chromatin binding"/>
    <property type="evidence" value="ECO:0007669"/>
    <property type="project" value="InterPro"/>
</dbReference>
<dbReference type="RefSeq" id="XP_068347811.1">
    <property type="nucleotide sequence ID" value="XM_068512486.1"/>
</dbReference>
<dbReference type="GO" id="GO:0071763">
    <property type="term" value="P:nuclear membrane organization"/>
    <property type="evidence" value="ECO:0007669"/>
    <property type="project" value="TreeGrafter"/>
</dbReference>
<evidence type="ECO:0000313" key="4">
    <source>
        <dbReference type="Proteomes" id="UP000179807"/>
    </source>
</evidence>
<evidence type="ECO:0000313" key="3">
    <source>
        <dbReference type="EMBL" id="OHS94674.1"/>
    </source>
</evidence>
<dbReference type="InterPro" id="IPR044780">
    <property type="entry name" value="Heh2/Src1"/>
</dbReference>
<gene>
    <name evidence="3" type="ORF">TRFO_39172</name>
</gene>
<evidence type="ECO:0008006" key="5">
    <source>
        <dbReference type="Google" id="ProtNLM"/>
    </source>
</evidence>
<dbReference type="GO" id="GO:0005637">
    <property type="term" value="C:nuclear inner membrane"/>
    <property type="evidence" value="ECO:0007669"/>
    <property type="project" value="InterPro"/>
</dbReference>
<keyword evidence="2" id="KW-0812">Transmembrane</keyword>
<organism evidence="3 4">
    <name type="scientific">Tritrichomonas foetus</name>
    <dbReference type="NCBI Taxonomy" id="1144522"/>
    <lineage>
        <taxon>Eukaryota</taxon>
        <taxon>Metamonada</taxon>
        <taxon>Parabasalia</taxon>
        <taxon>Tritrichomonadida</taxon>
        <taxon>Tritrichomonadidae</taxon>
        <taxon>Tritrichomonas</taxon>
    </lineage>
</organism>
<reference evidence="3" key="1">
    <citation type="submission" date="2016-10" db="EMBL/GenBank/DDBJ databases">
        <authorList>
            <person name="Benchimol M."/>
            <person name="Almeida L.G."/>
            <person name="Vasconcelos A.T."/>
            <person name="Perreira-Neves A."/>
            <person name="Rosa I.A."/>
            <person name="Tasca T."/>
            <person name="Bogo M.R."/>
            <person name="de Souza W."/>
        </authorList>
    </citation>
    <scope>NUCLEOTIDE SEQUENCE [LARGE SCALE GENOMIC DNA]</scope>
    <source>
        <strain evidence="3">K</strain>
    </source>
</reference>
<keyword evidence="4" id="KW-1185">Reference proteome</keyword>
<dbReference type="EMBL" id="MLAK01001300">
    <property type="protein sequence ID" value="OHS94674.1"/>
    <property type="molecule type" value="Genomic_DNA"/>
</dbReference>
<protein>
    <recommendedName>
        <fullName evidence="5">Man1/Src1 C-terminal domain-containing protein</fullName>
    </recommendedName>
</protein>
<dbReference type="GeneID" id="94847190"/>
<proteinExistence type="predicted"/>
<comment type="caution">
    <text evidence="3">The sequence shown here is derived from an EMBL/GenBank/DDBJ whole genome shotgun (WGS) entry which is preliminary data.</text>
</comment>
<dbReference type="VEuPathDB" id="TrichDB:TRFO_39172"/>
<keyword evidence="2" id="KW-1133">Transmembrane helix</keyword>
<dbReference type="PANTHER" id="PTHR47808:SF2">
    <property type="entry name" value="LEM DOMAIN-CONTAINING PROTEIN 2"/>
    <property type="match status" value="1"/>
</dbReference>
<evidence type="ECO:0000256" key="1">
    <source>
        <dbReference type="SAM" id="MobiDB-lite"/>
    </source>
</evidence>
<name>A0A1J4J615_9EUKA</name>
<evidence type="ECO:0000256" key="2">
    <source>
        <dbReference type="SAM" id="Phobius"/>
    </source>
</evidence>
<feature type="region of interest" description="Disordered" evidence="1">
    <location>
        <begin position="23"/>
        <end position="55"/>
    </location>
</feature>
<dbReference type="GO" id="GO:0034399">
    <property type="term" value="C:nuclear periphery"/>
    <property type="evidence" value="ECO:0007669"/>
    <property type="project" value="TreeGrafter"/>
</dbReference>
<dbReference type="GO" id="GO:0005783">
    <property type="term" value="C:endoplasmic reticulum"/>
    <property type="evidence" value="ECO:0007669"/>
    <property type="project" value="TreeGrafter"/>
</dbReference>
<dbReference type="Proteomes" id="UP000179807">
    <property type="component" value="Unassembled WGS sequence"/>
</dbReference>
<feature type="transmembrane region" description="Helical" evidence="2">
    <location>
        <begin position="62"/>
        <end position="85"/>
    </location>
</feature>
<sequence>MSTNIFLNKKYFDEDDIKEIEELSKTPKKRKSHKVEDHKSYYQSKHPHHLRRRKRSKPEEPIYDIWTILPLILACFLFVASILLYNKKNKPIPYCSSDTIYEKCIPCPEDATCHKGVAKCNHGYKFSGKVCVTDVELNMKAMKLAIRMGKFIASNPNEFCNASLPVTYTDLSNEFSSYPVFDDAINRISSSDYDIHITDGYYISLNPILDMKCKVFVFAEQNKTSLALVLVAFVLILVLFISIRIRISTRKAVKVYAKKIVEALKRDKSGEMHHTEEFEPMRGNRLLKHWDEVVDEVETYACIDIFNTKKGKMWKYNHSNELDDLIM</sequence>
<feature type="compositionally biased region" description="Basic residues" evidence="1">
    <location>
        <begin position="45"/>
        <end position="55"/>
    </location>
</feature>
<accession>A0A1J4J615</accession>